<proteinExistence type="predicted"/>
<gene>
    <name evidence="1" type="ORF">MS3_06459</name>
</gene>
<dbReference type="EMBL" id="KL250968">
    <property type="protein sequence ID" value="KGB38091.1"/>
    <property type="molecule type" value="Genomic_DNA"/>
</dbReference>
<protein>
    <submittedName>
        <fullName evidence="1">Uncharacterized protein</fullName>
    </submittedName>
</protein>
<organism evidence="1">
    <name type="scientific">Schistosoma haematobium</name>
    <name type="common">Blood fluke</name>
    <dbReference type="NCBI Taxonomy" id="6185"/>
    <lineage>
        <taxon>Eukaryota</taxon>
        <taxon>Metazoa</taxon>
        <taxon>Spiralia</taxon>
        <taxon>Lophotrochozoa</taxon>
        <taxon>Platyhelminthes</taxon>
        <taxon>Trematoda</taxon>
        <taxon>Digenea</taxon>
        <taxon>Strigeidida</taxon>
        <taxon>Schistosomatoidea</taxon>
        <taxon>Schistosomatidae</taxon>
        <taxon>Schistosoma</taxon>
    </lineage>
</organism>
<accession>A0A095AUC9</accession>
<sequence length="75" mass="8304">MVITVPSLDDGSGSNSINSTSILPMTQEQKDWLLAIVDCDQPKMTRMLNQHPELAVWKTSINGVSKKVFCIKLIS</sequence>
<reference evidence="1" key="1">
    <citation type="journal article" date="2012" name="Nat. Genet.">
        <title>Whole-genome sequence of Schistosoma haematobium.</title>
        <authorList>
            <person name="Young N.D."/>
            <person name="Jex A.R."/>
            <person name="Li B."/>
            <person name="Liu S."/>
            <person name="Yang L."/>
            <person name="Xiong Z."/>
            <person name="Li Y."/>
            <person name="Cantacessi C."/>
            <person name="Hall R.S."/>
            <person name="Xu X."/>
            <person name="Chen F."/>
            <person name="Wu X."/>
            <person name="Zerlotini A."/>
            <person name="Oliveira G."/>
            <person name="Hofmann A."/>
            <person name="Zhang G."/>
            <person name="Fang X."/>
            <person name="Kang Y."/>
            <person name="Campbell B.E."/>
            <person name="Loukas A."/>
            <person name="Ranganathan S."/>
            <person name="Rollinson D."/>
            <person name="Rinaldi G."/>
            <person name="Brindley P.J."/>
            <person name="Yang H."/>
            <person name="Wang J."/>
            <person name="Wang J."/>
            <person name="Gasser R.B."/>
        </authorList>
    </citation>
    <scope>NUCLEOTIDE SEQUENCE [LARGE SCALE GENOMIC DNA]</scope>
</reference>
<dbReference type="AlphaFoldDB" id="A0A095AUC9"/>
<dbReference type="STRING" id="6185.A0A095AUC9"/>
<evidence type="ECO:0000313" key="1">
    <source>
        <dbReference type="EMBL" id="KGB38091.1"/>
    </source>
</evidence>
<name>A0A095AUC9_SCHHA</name>